<dbReference type="RefSeq" id="WP_344442851.1">
    <property type="nucleotide sequence ID" value="NZ_BAAALF010000062.1"/>
</dbReference>
<gene>
    <name evidence="4" type="ORF">GCM10009665_37370</name>
</gene>
<proteinExistence type="inferred from homology"/>
<dbReference type="EMBL" id="BAAALF010000062">
    <property type="protein sequence ID" value="GAA1243103.1"/>
    <property type="molecule type" value="Genomic_DNA"/>
</dbReference>
<evidence type="ECO:0000256" key="2">
    <source>
        <dbReference type="SAM" id="MobiDB-lite"/>
    </source>
</evidence>
<feature type="domain" description="Metalloprotease TldD/E C-terminal" evidence="3">
    <location>
        <begin position="236"/>
        <end position="461"/>
    </location>
</feature>
<comment type="similarity">
    <text evidence="1">Belongs to the peptidase U62 family.</text>
</comment>
<evidence type="ECO:0000259" key="3">
    <source>
        <dbReference type="Pfam" id="PF19289"/>
    </source>
</evidence>
<feature type="region of interest" description="Disordered" evidence="2">
    <location>
        <begin position="179"/>
        <end position="206"/>
    </location>
</feature>
<dbReference type="InterPro" id="IPR036059">
    <property type="entry name" value="TldD/PmbA_sf"/>
</dbReference>
<comment type="caution">
    <text evidence="4">The sequence shown here is derived from an EMBL/GenBank/DDBJ whole genome shotgun (WGS) entry which is preliminary data.</text>
</comment>
<dbReference type="InterPro" id="IPR045569">
    <property type="entry name" value="Metalloprtase-TldD/E_C"/>
</dbReference>
<organism evidence="4 5">
    <name type="scientific">Kitasatospora nipponensis</name>
    <dbReference type="NCBI Taxonomy" id="258049"/>
    <lineage>
        <taxon>Bacteria</taxon>
        <taxon>Bacillati</taxon>
        <taxon>Actinomycetota</taxon>
        <taxon>Actinomycetes</taxon>
        <taxon>Kitasatosporales</taxon>
        <taxon>Streptomycetaceae</taxon>
        <taxon>Kitasatospora</taxon>
    </lineage>
</organism>
<dbReference type="PANTHER" id="PTHR30624:SF4">
    <property type="entry name" value="METALLOPROTEASE TLDD"/>
    <property type="match status" value="1"/>
</dbReference>
<dbReference type="PANTHER" id="PTHR30624">
    <property type="entry name" value="UNCHARACTERIZED PROTEIN TLDD AND PMBA"/>
    <property type="match status" value="1"/>
</dbReference>
<dbReference type="Proteomes" id="UP001500037">
    <property type="component" value="Unassembled WGS sequence"/>
</dbReference>
<dbReference type="Pfam" id="PF19289">
    <property type="entry name" value="PmbA_TldD_3rd"/>
    <property type="match status" value="1"/>
</dbReference>
<accession>A0ABN1WEA8</accession>
<evidence type="ECO:0000256" key="1">
    <source>
        <dbReference type="ARBA" id="ARBA00005836"/>
    </source>
</evidence>
<name>A0ABN1WEA8_9ACTN</name>
<evidence type="ECO:0000313" key="4">
    <source>
        <dbReference type="EMBL" id="GAA1243103.1"/>
    </source>
</evidence>
<dbReference type="SUPFAM" id="SSF111283">
    <property type="entry name" value="Putative modulator of DNA gyrase, PmbA/TldD"/>
    <property type="match status" value="1"/>
</dbReference>
<sequence length="465" mass="48504">MTPGTADLERLARDVLAACADGAGPVQVFAEETVALRVRCAQGERVETVLESTAGVGVATGTGAERRYAFAPLDRLDALLPAGRPVPALPGAGRGADPGTDPSVDPGADPGADLERWALLTAGAEAWRQDPELRRAGGRIWSDEEFSRSRRAVVDSDGTAGGAVRERVRKRCWYRQDGDGRDGVGRVTGASRWSGGPGGSAGPDALDPAERADRLARAAYAQARALAAARPHPAATTPVVLAAGVSGAFLHELVGHALEADHLGRPGAAFVAQPGRRIATAALTVLDDPNPPQGHGSLSVDDEGRPAPVLRLVEEGRVVGRIGSGAHPSPFGDHAAGRGRRQSYRFPALPRACNTVVLPGRTPAAELLEPGVLLVRALGGGEVDLRGGEFTFVATEAYRVGPRGELDPVRDVHLAGSVTATLDRLVAVGDDPAWDNISCGKQGQWLGIGLHAPSLRFEDLRWEST</sequence>
<keyword evidence="5" id="KW-1185">Reference proteome</keyword>
<feature type="region of interest" description="Disordered" evidence="2">
    <location>
        <begin position="87"/>
        <end position="111"/>
    </location>
</feature>
<evidence type="ECO:0000313" key="5">
    <source>
        <dbReference type="Proteomes" id="UP001500037"/>
    </source>
</evidence>
<reference evidence="4 5" key="1">
    <citation type="journal article" date="2019" name="Int. J. Syst. Evol. Microbiol.">
        <title>The Global Catalogue of Microorganisms (GCM) 10K type strain sequencing project: providing services to taxonomists for standard genome sequencing and annotation.</title>
        <authorList>
            <consortium name="The Broad Institute Genomics Platform"/>
            <consortium name="The Broad Institute Genome Sequencing Center for Infectious Disease"/>
            <person name="Wu L."/>
            <person name="Ma J."/>
        </authorList>
    </citation>
    <scope>NUCLEOTIDE SEQUENCE [LARGE SCALE GENOMIC DNA]</scope>
    <source>
        <strain evidence="4 5">JCM 13004</strain>
    </source>
</reference>
<dbReference type="InterPro" id="IPR051463">
    <property type="entry name" value="Peptidase_U62_metallo"/>
</dbReference>
<protein>
    <recommendedName>
        <fullName evidence="3">Metalloprotease TldD/E C-terminal domain-containing protein</fullName>
    </recommendedName>
</protein>
<feature type="compositionally biased region" description="Low complexity" evidence="2">
    <location>
        <begin position="185"/>
        <end position="194"/>
    </location>
</feature>